<accession>A0ACA9NAN2</accession>
<gene>
    <name evidence="1" type="ORF">DHETER_LOCUS8731</name>
</gene>
<organism evidence="1 2">
    <name type="scientific">Dentiscutata heterogama</name>
    <dbReference type="NCBI Taxonomy" id="1316150"/>
    <lineage>
        <taxon>Eukaryota</taxon>
        <taxon>Fungi</taxon>
        <taxon>Fungi incertae sedis</taxon>
        <taxon>Mucoromycota</taxon>
        <taxon>Glomeromycotina</taxon>
        <taxon>Glomeromycetes</taxon>
        <taxon>Diversisporales</taxon>
        <taxon>Gigasporaceae</taxon>
        <taxon>Dentiscutata</taxon>
    </lineage>
</organism>
<feature type="non-terminal residue" evidence="1">
    <location>
        <position position="1"/>
    </location>
</feature>
<proteinExistence type="predicted"/>
<comment type="caution">
    <text evidence="1">The sequence shown here is derived from an EMBL/GenBank/DDBJ whole genome shotgun (WGS) entry which is preliminary data.</text>
</comment>
<evidence type="ECO:0000313" key="2">
    <source>
        <dbReference type="Proteomes" id="UP000789702"/>
    </source>
</evidence>
<name>A0ACA9NAN2_9GLOM</name>
<feature type="non-terminal residue" evidence="1">
    <location>
        <position position="48"/>
    </location>
</feature>
<evidence type="ECO:0000313" key="1">
    <source>
        <dbReference type="EMBL" id="CAG8638531.1"/>
    </source>
</evidence>
<keyword evidence="2" id="KW-1185">Reference proteome</keyword>
<protein>
    <submittedName>
        <fullName evidence="1">67_t:CDS:1</fullName>
    </submittedName>
</protein>
<dbReference type="Proteomes" id="UP000789702">
    <property type="component" value="Unassembled WGS sequence"/>
</dbReference>
<dbReference type="EMBL" id="CAJVPU010014232">
    <property type="protein sequence ID" value="CAG8638531.1"/>
    <property type="molecule type" value="Genomic_DNA"/>
</dbReference>
<reference evidence="1" key="1">
    <citation type="submission" date="2021-06" db="EMBL/GenBank/DDBJ databases">
        <authorList>
            <person name="Kallberg Y."/>
            <person name="Tangrot J."/>
            <person name="Rosling A."/>
        </authorList>
    </citation>
    <scope>NUCLEOTIDE SEQUENCE</scope>
    <source>
        <strain evidence="1">IL203A</strain>
    </source>
</reference>
<sequence>LGFKEDFDFTSKQSSKIDNILKVSLDLCDDKSIYKIKYKELYIFSISE</sequence>